<protein>
    <recommendedName>
        <fullName evidence="3">DUF1801 domain-containing protein</fullName>
    </recommendedName>
</protein>
<evidence type="ECO:0000313" key="2">
    <source>
        <dbReference type="Proteomes" id="UP001318301"/>
    </source>
</evidence>
<sequence length="127" mass="14987">MADKVNGRTTVPLEHYYDKQNEETKACLLALKSIIMSVGSQIVHFRKYQIPFFIYKNFSISFLWVNKKKILLGFVVDKKAMPQENMKRLKDRISTLEINPLEDIPIERIKNELRNLIECYDSFLDKS</sequence>
<evidence type="ECO:0000313" key="1">
    <source>
        <dbReference type="EMBL" id="NGZ43328.1"/>
    </source>
</evidence>
<keyword evidence="2" id="KW-1185">Reference proteome</keyword>
<reference evidence="1 2" key="1">
    <citation type="submission" date="2019-02" db="EMBL/GenBank/DDBJ databases">
        <title>Genome of a new Bacteroidetes strain.</title>
        <authorList>
            <person name="Pitt A."/>
        </authorList>
    </citation>
    <scope>NUCLEOTIDE SEQUENCE [LARGE SCALE GENOMIC DNA]</scope>
    <source>
        <strain evidence="1 2">50C-KIRBA</strain>
    </source>
</reference>
<gene>
    <name evidence="1" type="ORF">EWU23_02450</name>
</gene>
<comment type="caution">
    <text evidence="1">The sequence shown here is derived from an EMBL/GenBank/DDBJ whole genome shotgun (WGS) entry which is preliminary data.</text>
</comment>
<organism evidence="1 2">
    <name type="scientific">Aquirufa beregesia</name>
    <dbReference type="NCBI Taxonomy" id="2516556"/>
    <lineage>
        <taxon>Bacteria</taxon>
        <taxon>Pseudomonadati</taxon>
        <taxon>Bacteroidota</taxon>
        <taxon>Cytophagia</taxon>
        <taxon>Cytophagales</taxon>
        <taxon>Flectobacillaceae</taxon>
        <taxon>Aquirufa</taxon>
    </lineage>
</organism>
<dbReference type="Proteomes" id="UP001318301">
    <property type="component" value="Unassembled WGS sequence"/>
</dbReference>
<dbReference type="EMBL" id="SEWW01000001">
    <property type="protein sequence ID" value="NGZ43328.1"/>
    <property type="molecule type" value="Genomic_DNA"/>
</dbReference>
<dbReference type="RefSeq" id="WP_166228455.1">
    <property type="nucleotide sequence ID" value="NZ_CBCSIJ010000001.1"/>
</dbReference>
<name>A0ABX0ETF8_9BACT</name>
<dbReference type="SUPFAM" id="SSF159888">
    <property type="entry name" value="YdhG-like"/>
    <property type="match status" value="1"/>
</dbReference>
<proteinExistence type="predicted"/>
<evidence type="ECO:0008006" key="3">
    <source>
        <dbReference type="Google" id="ProtNLM"/>
    </source>
</evidence>
<accession>A0ABX0ETF8</accession>